<dbReference type="Gene3D" id="1.10.10.820">
    <property type="match status" value="1"/>
</dbReference>
<dbReference type="SUPFAM" id="SSF52540">
    <property type="entry name" value="P-loop containing nucleoside triphosphate hydrolases"/>
    <property type="match status" value="1"/>
</dbReference>
<dbReference type="GO" id="GO:0000146">
    <property type="term" value="F:microfilament motor activity"/>
    <property type="evidence" value="ECO:0007669"/>
    <property type="project" value="TreeGrafter"/>
</dbReference>
<reference evidence="11" key="1">
    <citation type="journal article" date="2018" name="Algal Res.">
        <title>Characterization of plant carbon substrate utilization by Auxenochlorella protothecoides.</title>
        <authorList>
            <person name="Vogler B.W."/>
            <person name="Starkenburg S.R."/>
            <person name="Sudasinghe N."/>
            <person name="Schambach J.Y."/>
            <person name="Rollin J.A."/>
            <person name="Pattathil S."/>
            <person name="Barry A.N."/>
        </authorList>
    </citation>
    <scope>NUCLEOTIDE SEQUENCE [LARGE SCALE GENOMIC DNA]</scope>
    <source>
        <strain evidence="11">UTEX 25</strain>
    </source>
</reference>
<keyword evidence="1 6" id="KW-0547">Nucleotide-binding</keyword>
<gene>
    <name evidence="10" type="ORF">APUTEX25_005068</name>
</gene>
<dbReference type="InterPro" id="IPR036961">
    <property type="entry name" value="Kinesin_motor_dom_sf"/>
</dbReference>
<dbReference type="Gene3D" id="1.20.120.720">
    <property type="entry name" value="Myosin VI head, motor domain, U50 subdomain"/>
    <property type="match status" value="1"/>
</dbReference>
<protein>
    <recommendedName>
        <fullName evidence="9">Myosin motor domain-containing protein</fullName>
    </recommendedName>
</protein>
<dbReference type="CDD" id="cd00124">
    <property type="entry name" value="MYSc"/>
    <property type="match status" value="1"/>
</dbReference>
<dbReference type="Proteomes" id="UP000279271">
    <property type="component" value="Unassembled WGS sequence"/>
</dbReference>
<feature type="binding site" evidence="6">
    <location>
        <begin position="152"/>
        <end position="159"/>
    </location>
    <ligand>
        <name>ATP</name>
        <dbReference type="ChEBI" id="CHEBI:30616"/>
    </ligand>
</feature>
<dbReference type="Pfam" id="PF00063">
    <property type="entry name" value="Myosin_head"/>
    <property type="match status" value="1"/>
</dbReference>
<dbReference type="AlphaFoldDB" id="A0A3M7KRE6"/>
<dbReference type="GO" id="GO:0016020">
    <property type="term" value="C:membrane"/>
    <property type="evidence" value="ECO:0007669"/>
    <property type="project" value="TreeGrafter"/>
</dbReference>
<name>A0A3M7KRE6_AUXPR</name>
<evidence type="ECO:0000256" key="2">
    <source>
        <dbReference type="ARBA" id="ARBA00022840"/>
    </source>
</evidence>
<comment type="similarity">
    <text evidence="6">Belongs to the TRAFAC class myosin-kinesin ATPase superfamily. Myosin family.</text>
</comment>
<organism evidence="10 11">
    <name type="scientific">Auxenochlorella protothecoides</name>
    <name type="common">Green microalga</name>
    <name type="synonym">Chlorella protothecoides</name>
    <dbReference type="NCBI Taxonomy" id="3075"/>
    <lineage>
        <taxon>Eukaryota</taxon>
        <taxon>Viridiplantae</taxon>
        <taxon>Chlorophyta</taxon>
        <taxon>core chlorophytes</taxon>
        <taxon>Trebouxiophyceae</taxon>
        <taxon>Chlorellales</taxon>
        <taxon>Chlorellaceae</taxon>
        <taxon>Auxenochlorella</taxon>
    </lineage>
</organism>
<dbReference type="PANTHER" id="PTHR13140:SF706">
    <property type="entry name" value="DILUTE CLASS UNCONVENTIONAL MYOSIN, ISOFORM C"/>
    <property type="match status" value="1"/>
</dbReference>
<dbReference type="SMART" id="SM00242">
    <property type="entry name" value="MYSc"/>
    <property type="match status" value="1"/>
</dbReference>
<dbReference type="EMBL" id="QOKY01000209">
    <property type="protein sequence ID" value="RMZ52315.1"/>
    <property type="molecule type" value="Genomic_DNA"/>
</dbReference>
<feature type="compositionally biased region" description="Low complexity" evidence="8">
    <location>
        <begin position="894"/>
        <end position="907"/>
    </location>
</feature>
<feature type="region of interest" description="Disordered" evidence="8">
    <location>
        <begin position="875"/>
        <end position="960"/>
    </location>
</feature>
<evidence type="ECO:0000256" key="5">
    <source>
        <dbReference type="ARBA" id="ARBA00023203"/>
    </source>
</evidence>
<keyword evidence="4 6" id="KW-0505">Motor protein</keyword>
<evidence type="ECO:0000256" key="4">
    <source>
        <dbReference type="ARBA" id="ARBA00023175"/>
    </source>
</evidence>
<keyword evidence="3 6" id="KW-0518">Myosin</keyword>
<sequence>GDSLEGLGWGSRVWVLADGTWCPGTLASTGRDSATLEVFLEGAGKSRSFPARDVAPANPVDQESSDDLTTLPFVTEPGLLRCLQSRFDHDAVYTTAGPVLVAVNPFKPVPLYDVEAHRKAATPGTPHVYTVAQHAFSQMKETGNSQSILITGESGAGKTETTKFAMQYLAVLAGGSGMERRVLDSNPLLEAFGNASTLHNANSSRFGKLTTIHFDDRHAIAGATIQTYLLEKSRVVSHAVGERSFHAFYQLCAGAGPEERAALGLPDAAACRFAYLSGGESTPPALGPSDAAGFAQVKAAMEALGVPAPPVLRLLAAVLWLGDVAFCDDGQGAAGVVGGPRSPALRHACRLLGVAPEALAAALTTRELAAGGERVSRRLSPAAAAEGRDALAKALYARLFDWLVRQVNVALVAAGAPRASIAVLDIYGFEAFATNSFEQLCINYANERLHQQFNAHLFKLEQAVYRDEGIDWTDVEFVDNQDCVDLLEARPPAGVGVLSLLDEECLFPQGNDTTFGEKLRKEAGWHPRFSFDARAPGTDFCIHHSSGSVVYSCAAMLDKNRDTLSQDPLLVLTDSSEPLVAELASGLRAREGERRAAAGTVGARFRDQLRGLVAGLDATQLHFIRCLKPNAAQRADAFDPRAVLHQLRCCGVLEVVRLARAGFPARHAHADFAAAYAHLLGPALGSERASTQRAHPGTPPPGALDTCLDLVRAFDIPAADFRAGRTRLFFRAGVLARLQDRADRVLRWVGCLGGSGMRTQEGRLLGTHPSLWKHRRPRRVLSDPEARPSLGATTLCATAEKERAADVAAASCLILTGEVSFGARRTESLPCAEPSLPSADLHAQLQEALAGRREAETDAQLLRAELEQLQQSLTGTGGLSPAWAGDRGRGGFKAAPHPDAALAAARASGRSGGTQPGLSTSLDDVSFMSVSEGGEGASPDSQFTPSPPHPGRPEAASPPTAQRMLASLARDFRRKATLFDDDVAFIMEVHSGASDAPGMDPDAELAALQQRYRVWKTAFKGKLAAAERALRSGKKARRGFKPFGR</sequence>
<dbReference type="InterPro" id="IPR001609">
    <property type="entry name" value="Myosin_head_motor_dom-like"/>
</dbReference>
<feature type="region of interest" description="Actin-binding" evidence="6">
    <location>
        <begin position="609"/>
        <end position="631"/>
    </location>
</feature>
<proteinExistence type="inferred from homology"/>
<keyword evidence="5 6" id="KW-0009">Actin-binding</keyword>
<feature type="coiled-coil region" evidence="7">
    <location>
        <begin position="845"/>
        <end position="872"/>
    </location>
</feature>
<feature type="domain" description="Myosin motor" evidence="9">
    <location>
        <begin position="63"/>
        <end position="743"/>
    </location>
</feature>
<dbReference type="GO" id="GO:0007015">
    <property type="term" value="P:actin filament organization"/>
    <property type="evidence" value="ECO:0007669"/>
    <property type="project" value="TreeGrafter"/>
</dbReference>
<dbReference type="GO" id="GO:0016459">
    <property type="term" value="C:myosin complex"/>
    <property type="evidence" value="ECO:0007669"/>
    <property type="project" value="UniProtKB-KW"/>
</dbReference>
<comment type="caution">
    <text evidence="10">The sequence shown here is derived from an EMBL/GenBank/DDBJ whole genome shotgun (WGS) entry which is preliminary data.</text>
</comment>
<keyword evidence="7" id="KW-0175">Coiled coil</keyword>
<evidence type="ECO:0000259" key="9">
    <source>
        <dbReference type="PROSITE" id="PS51456"/>
    </source>
</evidence>
<evidence type="ECO:0000256" key="3">
    <source>
        <dbReference type="ARBA" id="ARBA00023123"/>
    </source>
</evidence>
<dbReference type="PRINTS" id="PR00193">
    <property type="entry name" value="MYOSINHEAVY"/>
</dbReference>
<feature type="non-terminal residue" evidence="10">
    <location>
        <position position="1"/>
    </location>
</feature>
<dbReference type="GO" id="GO:0051015">
    <property type="term" value="F:actin filament binding"/>
    <property type="evidence" value="ECO:0007669"/>
    <property type="project" value="TreeGrafter"/>
</dbReference>
<accession>A0A3M7KRE6</accession>
<dbReference type="PANTHER" id="PTHR13140">
    <property type="entry name" value="MYOSIN"/>
    <property type="match status" value="1"/>
</dbReference>
<evidence type="ECO:0000313" key="11">
    <source>
        <dbReference type="Proteomes" id="UP000279271"/>
    </source>
</evidence>
<dbReference type="Gene3D" id="3.40.850.10">
    <property type="entry name" value="Kinesin motor domain"/>
    <property type="match status" value="1"/>
</dbReference>
<evidence type="ECO:0000256" key="6">
    <source>
        <dbReference type="PROSITE-ProRule" id="PRU00782"/>
    </source>
</evidence>
<evidence type="ECO:0000313" key="10">
    <source>
        <dbReference type="EMBL" id="RMZ52315.1"/>
    </source>
</evidence>
<evidence type="ECO:0000256" key="1">
    <source>
        <dbReference type="ARBA" id="ARBA00022741"/>
    </source>
</evidence>
<keyword evidence="2 6" id="KW-0067">ATP-binding</keyword>
<evidence type="ECO:0000256" key="8">
    <source>
        <dbReference type="SAM" id="MobiDB-lite"/>
    </source>
</evidence>
<dbReference type="Gene3D" id="1.20.58.530">
    <property type="match status" value="1"/>
</dbReference>
<dbReference type="GO" id="GO:0005524">
    <property type="term" value="F:ATP binding"/>
    <property type="evidence" value="ECO:0007669"/>
    <property type="project" value="UniProtKB-UniRule"/>
</dbReference>
<evidence type="ECO:0000256" key="7">
    <source>
        <dbReference type="SAM" id="Coils"/>
    </source>
</evidence>
<dbReference type="GO" id="GO:0005737">
    <property type="term" value="C:cytoplasm"/>
    <property type="evidence" value="ECO:0007669"/>
    <property type="project" value="TreeGrafter"/>
</dbReference>
<dbReference type="Gene3D" id="6.20.240.20">
    <property type="match status" value="1"/>
</dbReference>
<dbReference type="InterPro" id="IPR027417">
    <property type="entry name" value="P-loop_NTPase"/>
</dbReference>
<dbReference type="PROSITE" id="PS51456">
    <property type="entry name" value="MYOSIN_MOTOR"/>
    <property type="match status" value="1"/>
</dbReference>